<reference evidence="7" key="3">
    <citation type="submission" date="2025-09" db="UniProtKB">
        <authorList>
            <consortium name="Ensembl"/>
        </authorList>
    </citation>
    <scope>IDENTIFICATION</scope>
</reference>
<protein>
    <recommendedName>
        <fullName evidence="6">TROVE domain-containing protein</fullName>
    </recommendedName>
</protein>
<feature type="repeat" description="WD" evidence="3">
    <location>
        <begin position="2016"/>
        <end position="2048"/>
    </location>
</feature>
<evidence type="ECO:0000259" key="6">
    <source>
        <dbReference type="PROSITE" id="PS50988"/>
    </source>
</evidence>
<keyword evidence="4" id="KW-0175">Coiled coil</keyword>
<dbReference type="GO" id="GO:0000722">
    <property type="term" value="P:telomere maintenance via recombination"/>
    <property type="evidence" value="ECO:0007669"/>
    <property type="project" value="TreeGrafter"/>
</dbReference>
<reference evidence="7" key="1">
    <citation type="submission" date="2018-05" db="EMBL/GenBank/DDBJ databases">
        <authorList>
            <person name="Datahose"/>
        </authorList>
    </citation>
    <scope>NUCLEOTIDE SEQUENCE</scope>
</reference>
<feature type="coiled-coil region" evidence="4">
    <location>
        <begin position="1238"/>
        <end position="1265"/>
    </location>
</feature>
<accession>A0AAX7UKM7</accession>
<dbReference type="InterPro" id="IPR027417">
    <property type="entry name" value="P-loop_NTPase"/>
</dbReference>
<feature type="region of interest" description="Disordered" evidence="5">
    <location>
        <begin position="807"/>
        <end position="837"/>
    </location>
</feature>
<dbReference type="PROSITE" id="PS50082">
    <property type="entry name" value="WD_REPEATS_2"/>
    <property type="match status" value="6"/>
</dbReference>
<evidence type="ECO:0000256" key="3">
    <source>
        <dbReference type="PROSITE-ProRule" id="PRU00221"/>
    </source>
</evidence>
<reference evidence="7" key="2">
    <citation type="submission" date="2025-08" db="UniProtKB">
        <authorList>
            <consortium name="Ensembl"/>
        </authorList>
    </citation>
    <scope>IDENTIFICATION</scope>
</reference>
<evidence type="ECO:0000313" key="8">
    <source>
        <dbReference type="Proteomes" id="UP000265100"/>
    </source>
</evidence>
<feature type="compositionally biased region" description="Acidic residues" evidence="5">
    <location>
        <begin position="811"/>
        <end position="821"/>
    </location>
</feature>
<dbReference type="Ensembl" id="ENSACLT00000073343.1">
    <property type="protein sequence ID" value="ENSACLP00000069327.1"/>
    <property type="gene ID" value="ENSACLG00000035906.1"/>
</dbReference>
<dbReference type="GO" id="GO:0003720">
    <property type="term" value="F:telomerase activity"/>
    <property type="evidence" value="ECO:0007669"/>
    <property type="project" value="TreeGrafter"/>
</dbReference>
<dbReference type="GeneTree" id="ENSGT00940000169565"/>
<dbReference type="Pfam" id="PF13191">
    <property type="entry name" value="AAA_16"/>
    <property type="match status" value="1"/>
</dbReference>
<evidence type="ECO:0000256" key="4">
    <source>
        <dbReference type="SAM" id="Coils"/>
    </source>
</evidence>
<dbReference type="Pfam" id="PF00400">
    <property type="entry name" value="WD40"/>
    <property type="match status" value="4"/>
</dbReference>
<dbReference type="InterPro" id="IPR019775">
    <property type="entry name" value="WD40_repeat_CS"/>
</dbReference>
<dbReference type="Pfam" id="PF05731">
    <property type="entry name" value="TROVE"/>
    <property type="match status" value="1"/>
</dbReference>
<keyword evidence="2" id="KW-0677">Repeat</keyword>
<dbReference type="SUPFAM" id="SSF52540">
    <property type="entry name" value="P-loop containing nucleoside triphosphate hydrolases"/>
    <property type="match status" value="1"/>
</dbReference>
<dbReference type="InterPro" id="IPR056828">
    <property type="entry name" value="Beta-prop_TEP1_C"/>
</dbReference>
<evidence type="ECO:0000256" key="5">
    <source>
        <dbReference type="SAM" id="MobiDB-lite"/>
    </source>
</evidence>
<dbReference type="InterPro" id="IPR036465">
    <property type="entry name" value="vWFA_dom_sf"/>
</dbReference>
<feature type="domain" description="TROVE" evidence="6">
    <location>
        <begin position="341"/>
        <end position="784"/>
    </location>
</feature>
<dbReference type="GO" id="GO:0005697">
    <property type="term" value="C:telomerase holoenzyme complex"/>
    <property type="evidence" value="ECO:0007669"/>
    <property type="project" value="TreeGrafter"/>
</dbReference>
<dbReference type="Pfam" id="PF25047">
    <property type="entry name" value="Beta-prop_TEP1_2nd"/>
    <property type="match status" value="1"/>
</dbReference>
<feature type="repeat" description="WD" evidence="3">
    <location>
        <begin position="2260"/>
        <end position="2299"/>
    </location>
</feature>
<feature type="repeat" description="WD" evidence="3">
    <location>
        <begin position="2658"/>
        <end position="2697"/>
    </location>
</feature>
<dbReference type="Pfam" id="PF19334">
    <property type="entry name" value="DUF5920"/>
    <property type="match status" value="1"/>
</dbReference>
<feature type="compositionally biased region" description="Basic and acidic residues" evidence="5">
    <location>
        <begin position="822"/>
        <end position="837"/>
    </location>
</feature>
<dbReference type="CDD" id="cd00200">
    <property type="entry name" value="WD40"/>
    <property type="match status" value="1"/>
</dbReference>
<dbReference type="InterPro" id="IPR001680">
    <property type="entry name" value="WD40_rpt"/>
</dbReference>
<dbReference type="GO" id="GO:0070034">
    <property type="term" value="F:telomerase RNA binding"/>
    <property type="evidence" value="ECO:0007669"/>
    <property type="project" value="TreeGrafter"/>
</dbReference>
<dbReference type="InterPro" id="IPR041664">
    <property type="entry name" value="AAA_16"/>
</dbReference>
<proteinExistence type="predicted"/>
<sequence>MLEGMLWWSAGLPSALAPSCPGSESLPSSDRLRLASVSSKLTEKSTTRLVGLVQRGRRQESRFVPSFPKAEETVSSCRRLVLVPISGRLIELASRAASSKQTTTERGGRINFETTRNMMSALTLQSASLAPGVQKQQQATCGRSLTSNYSPPSLENKFLAQTSTIMPQLSSPLIDFAAQPSSCSSLQPSKLSSTSSSLLSTSSFAASFTSPLLSTQNKLLDSNLSHHSFSLTSSVPNDSLLPTSLASGALLTNFAQTPSFFHHDLMSKEEKRDDGGDPDERYEISEVMPFSFEETSVISEDEDNEAEEIDAEKTMDLPVLETELMEQEFEQTEVVRQEEFGEVERGNEKAEEELKDKKYFLLNIVCCSLVNESTAPGQKDWDSEDSVWTRITNLAKDISAYDPQFLLKVALYTRQKLNIRITANFLLALAANLPPTKPHVRRYFCAAVQLPSDWLEIVRIYSTCFSRSLPMCLKKAMADKFKQFSEYQLAKYNTRKHRCKHNRNKRKAKKPTDKQIKEWADLVRSNASILKNFLQLKVVDKKQSEFSIKKMIKRLHIKEPAEHVMAILGKKYPADVKAFTHSGMKGVWDRERAGQRMKLKEPQTWERLLSMEGNKAATWEKLIDTKSLPFMAMLRNLRNMITKGISEAHHNKILSRLTNEKAVVQSRQFPFRFLAAYKVIMELYAMASAVQQQLPSANKILMDILKKIPKSQRLKRLTWETTKKSRIRLTLRVPFISRMYRMKKAQLIKANQRNYTAALLDRYRKALETAVQISCRHNVPPLPGRTLILLSPGIYYDQSAIKKLDFCLPPDPEEQENEEKEAENPKPKRRKTNIEDHDKLTPSKIEVAVLLALMISSSTEDCELCITYSNQWKEAKLKSDVLLENVRSVLKQIKNIYEDNSEECDTAYFDRILKSKKVSNIIVLSESWLSTEVSFVIRNYRTEINSSSLVVHICSDSDGNSKTLDRNHIVLTGFSEQVLRFVAERGSSRLLDHVEHLDKLYNIPPPEGGQHSQTTSNLVSIPTSPKLIWQGVRVFISSTFRDMHSERDILVRSVFPELRRRAAPHCLYLQEVELRWGVTEEESERASELCLSEVCRSQMLVGILGERYGQVPPKPDLPDLPQYSWLASAPAGLSITEMEIRQFQALYPDVAHQRMLCYFRDPNIINSVPVAWRSHFAPESTDAAHKMASLKGRLLSGDVKVTENYSCEWGGVVDGKPYLKNLEDFGNAVLEDLWMAVKKLFVDEAEEAEAASEVLEQEVHQEAMQRQFFGRSKLLSNAVDLVEQAQTKGGMIVVEGGPGEGKTVFMAALAEALRTGVKSRKNLVCDVISYSTAASQSAHSVEKLLRCLVKWLRKIKGTEEESPFTHSYKDLLSEFHSTLSNIKRNKPLVLLVDGADLVQDGRGQVSSDWIPQQLPRVTWGEKGVCLVVSITSKAALLQTLTKKKGTLLFTLGQLTLPDRKEIVQKELDAFGKKLSDCAFNNQLQTLISKKGAVSPLYLHLACEDLRNFASFDKLKESLQDLPQSLRQLVQYSLQRLCSQYRGMLGLRWALATLTVSTTGLKERDLYSVLNTCNDLSLRDGQVTWQEVLQLSREPKGRIPMATFTRIVQSLQSLIGPSHCHNTDDLLALTNPEVKQAFEDFFLPTESDKTRAHLTLAAHLWTQADPRGQNTFLHCEANSITHLPSSLIQSGQLGELSFLLSSYYFLYANVRHGFLHHLLETYSWYDKNQESAPSSSIQDDLKDCRNFLRRHASTLSSWPALFIQQALNEPQETSAHTWGKGMVGKGGVRVIECLNIDGNSDGEEKSELLSTFPSEPTSLVVSQDDQMMVVGTGEGTLHFIHTQTGQEVKSLISSCDGISSCVFLKDLRLATTSFDGRIEVWDIENGCRTDVIDGHTNMITGSDVTADKKHLATVSLDCMIKVWSSDKGTEVSSVLSRSPMNCVTFDPKGHLLAAGCWNGNVILWNWLKNKKLTSLCGHTRSVRSLSFSPYSSMLCSGSVSGEVRVWSVPTSTCVGCFQAHCEATESLTFLEEGSMLLSAGSDHMLNLWSGGLGRSVTELKCDDWMQEPPLKKLKAVTSQPAALCVAVNGDYVAVGYHADGIKLFSLRSGEKIWASVDLDVSVPCMLWVILEAEQTDTDLLVSGGSDKFLRVWKRKQEEEGMTEVLEMVGVFGVQSGTIQALAQNSTYLATASDDFTIGLWLLSDLTCDPPIQPNSILRGHSGGVTCLAFSPDGAQLLSGGKDQALMVWDVTAPAVRSKTLPHAHRDWVTGCVWTPDCVLSSSNDGRLCSWDLQVGQCLREISWTSPLTSVCCLGQYVIASCAEGALHVWKWETNTEICHISAHMRRIHHCSLLPNTDKGKEVKSEEMSVFTASDDGTVKFWKPLQVEHFSTFRGHSGAIHGVVCKERVPQFFTVSEDRSLRCWTWARASPPNLKGSVTALCFCQNDDLLLAGYESGLLELWQNNSVVGHKQVFDDPITAVCSMPDSQIAVASVKLIGVWKLVWNKKHDTASLVKVTTYTVSEPVVRLFYCTALFGVNKTGEVFDVAPKNNEGSWHNKVNNWHYEVEFHCVIHNDKKSVWLVGESKGEIYIGFLFPMSRETSLGRAFSELNMKCDEEEGKKKRTLITAVIMDNDFVVCGDAEGNMWFNRPPELSSWSKRKPAHSDRISVLRLTDSTIISASYDRTVKLWDRDTKNQVGLFVCGGPVLILEVNPQRPTELVCSDGERKLYFLSWRE</sequence>
<keyword evidence="1 3" id="KW-0853">WD repeat</keyword>
<feature type="repeat" description="WD" evidence="3">
    <location>
        <begin position="1974"/>
        <end position="2015"/>
    </location>
</feature>
<dbReference type="InterPro" id="IPR056829">
    <property type="entry name" value="Beta-prop_TEP1_2nd"/>
</dbReference>
<dbReference type="Pfam" id="PF13271">
    <property type="entry name" value="DUF4062"/>
    <property type="match status" value="1"/>
</dbReference>
<dbReference type="InterPro" id="IPR036322">
    <property type="entry name" value="WD40_repeat_dom_sf"/>
</dbReference>
<dbReference type="InterPro" id="IPR025139">
    <property type="entry name" value="DUF4062"/>
</dbReference>
<evidence type="ECO:0000313" key="7">
    <source>
        <dbReference type="Ensembl" id="ENSACLP00000069327.1"/>
    </source>
</evidence>
<dbReference type="InterPro" id="IPR008858">
    <property type="entry name" value="TROVE_dom"/>
</dbReference>
<dbReference type="Pfam" id="PF25048">
    <property type="entry name" value="Beta-prop_TEP1_C"/>
    <property type="match status" value="1"/>
</dbReference>
<dbReference type="PROSITE" id="PS00678">
    <property type="entry name" value="WD_REPEATS_1"/>
    <property type="match status" value="2"/>
</dbReference>
<dbReference type="PANTHER" id="PTHR44791">
    <property type="entry name" value="TELOMERASE PROTEIN COMPONENT 1 TEP1"/>
    <property type="match status" value="1"/>
</dbReference>
<dbReference type="Gene3D" id="2.130.10.10">
    <property type="entry name" value="YVTN repeat-like/Quinoprotein amine dehydrogenase"/>
    <property type="match status" value="5"/>
</dbReference>
<dbReference type="Gene3D" id="1.25.40.370">
    <property type="match status" value="1"/>
</dbReference>
<feature type="repeat" description="WD" evidence="3">
    <location>
        <begin position="2216"/>
        <end position="2249"/>
    </location>
</feature>
<dbReference type="Gene3D" id="3.40.50.410">
    <property type="entry name" value="von Willebrand factor, type A domain"/>
    <property type="match status" value="1"/>
</dbReference>
<dbReference type="SUPFAM" id="SSF140864">
    <property type="entry name" value="TROVE domain-like"/>
    <property type="match status" value="1"/>
</dbReference>
<feature type="repeat" description="WD" evidence="3">
    <location>
        <begin position="1891"/>
        <end position="1932"/>
    </location>
</feature>
<dbReference type="InterPro" id="IPR037214">
    <property type="entry name" value="TROVE_dom_sf"/>
</dbReference>
<dbReference type="InterPro" id="IPR045804">
    <property type="entry name" value="DUF5920"/>
</dbReference>
<keyword evidence="8" id="KW-1185">Reference proteome</keyword>
<dbReference type="Gene3D" id="3.40.50.300">
    <property type="entry name" value="P-loop containing nucleotide triphosphate hydrolases"/>
    <property type="match status" value="1"/>
</dbReference>
<name>A0AAX7UKM7_ASTCA</name>
<dbReference type="Proteomes" id="UP000265100">
    <property type="component" value="Chromosome 18"/>
</dbReference>
<dbReference type="SUPFAM" id="SSF50978">
    <property type="entry name" value="WD40 repeat-like"/>
    <property type="match status" value="3"/>
</dbReference>
<dbReference type="PANTHER" id="PTHR44791:SF1">
    <property type="entry name" value="TELOMERASE PROTEIN COMPONENT 1"/>
    <property type="match status" value="1"/>
</dbReference>
<dbReference type="InterPro" id="IPR015943">
    <property type="entry name" value="WD40/YVTN_repeat-like_dom_sf"/>
</dbReference>
<evidence type="ECO:0000256" key="2">
    <source>
        <dbReference type="ARBA" id="ARBA00022737"/>
    </source>
</evidence>
<dbReference type="PROSITE" id="PS50294">
    <property type="entry name" value="WD_REPEATS_REGION"/>
    <property type="match status" value="4"/>
</dbReference>
<dbReference type="InterPro" id="IPR052652">
    <property type="entry name" value="Telomerase_Complex_Comp"/>
</dbReference>
<organism evidence="7 8">
    <name type="scientific">Astatotilapia calliptera</name>
    <name type="common">Eastern happy</name>
    <name type="synonym">Chromis callipterus</name>
    <dbReference type="NCBI Taxonomy" id="8154"/>
    <lineage>
        <taxon>Eukaryota</taxon>
        <taxon>Metazoa</taxon>
        <taxon>Chordata</taxon>
        <taxon>Craniata</taxon>
        <taxon>Vertebrata</taxon>
        <taxon>Euteleostomi</taxon>
        <taxon>Actinopterygii</taxon>
        <taxon>Neopterygii</taxon>
        <taxon>Teleostei</taxon>
        <taxon>Neoteleostei</taxon>
        <taxon>Acanthomorphata</taxon>
        <taxon>Ovalentaria</taxon>
        <taxon>Cichlomorphae</taxon>
        <taxon>Cichliformes</taxon>
        <taxon>Cichlidae</taxon>
        <taxon>African cichlids</taxon>
        <taxon>Pseudocrenilabrinae</taxon>
        <taxon>Haplochromini</taxon>
        <taxon>Astatotilapia</taxon>
    </lineage>
</organism>
<dbReference type="SMART" id="SM00320">
    <property type="entry name" value="WD40"/>
    <property type="match status" value="17"/>
</dbReference>
<evidence type="ECO:0000256" key="1">
    <source>
        <dbReference type="ARBA" id="ARBA00022574"/>
    </source>
</evidence>
<dbReference type="PROSITE" id="PS50988">
    <property type="entry name" value="TROVE"/>
    <property type="match status" value="1"/>
</dbReference>